<dbReference type="AlphaFoldDB" id="A0A7Y0EKE1"/>
<dbReference type="Pfam" id="PF00535">
    <property type="entry name" value="Glycos_transf_2"/>
    <property type="match status" value="1"/>
</dbReference>
<organism evidence="2 3">
    <name type="scientific">Clostridium muellerianum</name>
    <dbReference type="NCBI Taxonomy" id="2716538"/>
    <lineage>
        <taxon>Bacteria</taxon>
        <taxon>Bacillati</taxon>
        <taxon>Bacillota</taxon>
        <taxon>Clostridia</taxon>
        <taxon>Eubacteriales</taxon>
        <taxon>Clostridiaceae</taxon>
        <taxon>Clostridium</taxon>
    </lineage>
</organism>
<keyword evidence="2" id="KW-0808">Transferase</keyword>
<dbReference type="Proteomes" id="UP000537131">
    <property type="component" value="Unassembled WGS sequence"/>
</dbReference>
<feature type="domain" description="Glycosyltransferase 2-like" evidence="1">
    <location>
        <begin position="11"/>
        <end position="174"/>
    </location>
</feature>
<dbReference type="PANTHER" id="PTHR43685:SF2">
    <property type="entry name" value="GLYCOSYLTRANSFERASE 2-LIKE DOMAIN-CONTAINING PROTEIN"/>
    <property type="match status" value="1"/>
</dbReference>
<dbReference type="EMBL" id="JABBNI010000063">
    <property type="protein sequence ID" value="NMM65094.1"/>
    <property type="molecule type" value="Genomic_DNA"/>
</dbReference>
<name>A0A7Y0EKE1_9CLOT</name>
<reference evidence="2 3" key="1">
    <citation type="submission" date="2020-06" db="EMBL/GenBank/DDBJ databases">
        <title>Complete Genome Sequence of Clostridium muelleri sp. nov. P21T, an Acid-Alcohol Producing Acetogen Isolated from Old Hay.</title>
        <authorList>
            <person name="Duncan K.E."/>
            <person name="Tanner R.S."/>
        </authorList>
    </citation>
    <scope>NUCLEOTIDE SEQUENCE [LARGE SCALE GENOMIC DNA]</scope>
    <source>
        <strain evidence="2 3">P21</strain>
    </source>
</reference>
<dbReference type="InterPro" id="IPR001173">
    <property type="entry name" value="Glyco_trans_2-like"/>
</dbReference>
<dbReference type="Gene3D" id="3.90.550.10">
    <property type="entry name" value="Spore Coat Polysaccharide Biosynthesis Protein SpsA, Chain A"/>
    <property type="match status" value="1"/>
</dbReference>
<dbReference type="CDD" id="cd00761">
    <property type="entry name" value="Glyco_tranf_GTA_type"/>
    <property type="match status" value="1"/>
</dbReference>
<sequence>MSKELELNKISVIIPMYNSENTIIRTLNSIKNQTTFDYITEIIVINDGSTDNSANLVKKYIRDNPNMLISIISTPNGGVSSARNIGMKSAKGDWIALLDSDDEWLPSKIEIQMKTIKDHHEIDFLGGDIDDRGLKILWKRIHGLYKANIEDLCLKVFPQTSTAIFKRSIFEEIGGYDEKQSYAEDVNYFLKICANYNYYHLPIQMVYYGGGKPGFGFSGLSANLKKMYEGNIKNINELKSDSIISRTFYIFLRVFYWMKYIRRILITRFMYKK</sequence>
<accession>A0A7Y0EKE1</accession>
<dbReference type="InterPro" id="IPR050834">
    <property type="entry name" value="Glycosyltransf_2"/>
</dbReference>
<evidence type="ECO:0000313" key="2">
    <source>
        <dbReference type="EMBL" id="NMM65094.1"/>
    </source>
</evidence>
<dbReference type="PANTHER" id="PTHR43685">
    <property type="entry name" value="GLYCOSYLTRANSFERASE"/>
    <property type="match status" value="1"/>
</dbReference>
<evidence type="ECO:0000313" key="3">
    <source>
        <dbReference type="Proteomes" id="UP000537131"/>
    </source>
</evidence>
<dbReference type="RefSeq" id="WP_169299686.1">
    <property type="nucleotide sequence ID" value="NZ_JABBNI010000063.1"/>
</dbReference>
<proteinExistence type="predicted"/>
<gene>
    <name evidence="2" type="ORF">HBE96_21145</name>
</gene>
<comment type="caution">
    <text evidence="2">The sequence shown here is derived from an EMBL/GenBank/DDBJ whole genome shotgun (WGS) entry which is preliminary data.</text>
</comment>
<dbReference type="SUPFAM" id="SSF53448">
    <property type="entry name" value="Nucleotide-diphospho-sugar transferases"/>
    <property type="match status" value="1"/>
</dbReference>
<evidence type="ECO:0000259" key="1">
    <source>
        <dbReference type="Pfam" id="PF00535"/>
    </source>
</evidence>
<dbReference type="GO" id="GO:0016740">
    <property type="term" value="F:transferase activity"/>
    <property type="evidence" value="ECO:0007669"/>
    <property type="project" value="UniProtKB-KW"/>
</dbReference>
<dbReference type="InterPro" id="IPR029044">
    <property type="entry name" value="Nucleotide-diphossugar_trans"/>
</dbReference>
<keyword evidence="3" id="KW-1185">Reference proteome</keyword>
<protein>
    <submittedName>
        <fullName evidence="2">Glycosyltransferase family 2 protein</fullName>
    </submittedName>
</protein>